<evidence type="ECO:0000313" key="5">
    <source>
        <dbReference type="EMBL" id="TPX31833.1"/>
    </source>
</evidence>
<dbReference type="InterPro" id="IPR050248">
    <property type="entry name" value="Polysacc_deacetylase_ArnD"/>
</dbReference>
<feature type="chain" id="PRO_5021193928" description="NodB homology domain-containing protein" evidence="3">
    <location>
        <begin position="24"/>
        <end position="433"/>
    </location>
</feature>
<keyword evidence="3" id="KW-0732">Signal</keyword>
<dbReference type="AlphaFoldDB" id="A0A507C2U7"/>
<dbReference type="PROSITE" id="PS51677">
    <property type="entry name" value="NODB"/>
    <property type="match status" value="1"/>
</dbReference>
<gene>
    <name evidence="5" type="ORF">SmJEL517_g04896</name>
</gene>
<evidence type="ECO:0000313" key="6">
    <source>
        <dbReference type="Proteomes" id="UP000319731"/>
    </source>
</evidence>
<protein>
    <recommendedName>
        <fullName evidence="4">NodB homology domain-containing protein</fullName>
    </recommendedName>
</protein>
<keyword evidence="6" id="KW-1185">Reference proteome</keyword>
<dbReference type="InterPro" id="IPR011330">
    <property type="entry name" value="Glyco_hydro/deAcase_b/a-brl"/>
</dbReference>
<name>A0A507C2U7_9FUNG</name>
<dbReference type="SUPFAM" id="SSF88713">
    <property type="entry name" value="Glycoside hydrolase/deacetylase"/>
    <property type="match status" value="1"/>
</dbReference>
<reference evidence="5 6" key="1">
    <citation type="journal article" date="2019" name="Sci. Rep.">
        <title>Comparative genomics of chytrid fungi reveal insights into the obligate biotrophic and pathogenic lifestyle of Synchytrium endobioticum.</title>
        <authorList>
            <person name="van de Vossenberg B.T.L.H."/>
            <person name="Warris S."/>
            <person name="Nguyen H.D.T."/>
            <person name="van Gent-Pelzer M.P.E."/>
            <person name="Joly D.L."/>
            <person name="van de Geest H.C."/>
            <person name="Bonants P.J.M."/>
            <person name="Smith D.S."/>
            <person name="Levesque C.A."/>
            <person name="van der Lee T.A.J."/>
        </authorList>
    </citation>
    <scope>NUCLEOTIDE SEQUENCE [LARGE SCALE GENOMIC DNA]</scope>
    <source>
        <strain evidence="5 6">JEL517</strain>
    </source>
</reference>
<dbReference type="GO" id="GO:0004099">
    <property type="term" value="F:chitin deacetylase activity"/>
    <property type="evidence" value="ECO:0007669"/>
    <property type="project" value="TreeGrafter"/>
</dbReference>
<dbReference type="GO" id="GO:0046872">
    <property type="term" value="F:metal ion binding"/>
    <property type="evidence" value="ECO:0007669"/>
    <property type="project" value="UniProtKB-KW"/>
</dbReference>
<feature type="signal peptide" evidence="3">
    <location>
        <begin position="1"/>
        <end position="23"/>
    </location>
</feature>
<dbReference type="InterPro" id="IPR002509">
    <property type="entry name" value="NODB_dom"/>
</dbReference>
<dbReference type="GO" id="GO:0016020">
    <property type="term" value="C:membrane"/>
    <property type="evidence" value="ECO:0007669"/>
    <property type="project" value="TreeGrafter"/>
</dbReference>
<dbReference type="PANTHER" id="PTHR10587">
    <property type="entry name" value="GLYCOSYL TRANSFERASE-RELATED"/>
    <property type="match status" value="1"/>
</dbReference>
<feature type="domain" description="NodB homology" evidence="4">
    <location>
        <begin position="142"/>
        <end position="341"/>
    </location>
</feature>
<dbReference type="OrthoDB" id="407355at2759"/>
<evidence type="ECO:0000256" key="3">
    <source>
        <dbReference type="SAM" id="SignalP"/>
    </source>
</evidence>
<dbReference type="PANTHER" id="PTHR10587:SF133">
    <property type="entry name" value="CHITIN DEACETYLASE 1-RELATED"/>
    <property type="match status" value="1"/>
</dbReference>
<dbReference type="GeneID" id="42006121"/>
<dbReference type="Proteomes" id="UP000319731">
    <property type="component" value="Unassembled WGS sequence"/>
</dbReference>
<organism evidence="5 6">
    <name type="scientific">Synchytrium microbalum</name>
    <dbReference type="NCBI Taxonomy" id="1806994"/>
    <lineage>
        <taxon>Eukaryota</taxon>
        <taxon>Fungi</taxon>
        <taxon>Fungi incertae sedis</taxon>
        <taxon>Chytridiomycota</taxon>
        <taxon>Chytridiomycota incertae sedis</taxon>
        <taxon>Chytridiomycetes</taxon>
        <taxon>Synchytriales</taxon>
        <taxon>Synchytriaceae</taxon>
        <taxon>Synchytrium</taxon>
    </lineage>
</organism>
<dbReference type="GO" id="GO:0009272">
    <property type="term" value="P:fungal-type cell wall biogenesis"/>
    <property type="evidence" value="ECO:0007669"/>
    <property type="project" value="UniProtKB-ARBA"/>
</dbReference>
<sequence>MGYKPVHVAVTVAVCAWLFGTRSEWLMGDNVRGKNKEARSVVAAPPIIPVQPKAYPSADETLFIAGSYLNDSIVTSALAYVNSVVDPTVLAYKTSKYISFSTVTYNDNPTTTCYWPYASPHCTRTTAGKWGNPDIVYCPSSYQWGLTYDDAPSVNLVGSTHVNDTYSIMDQLTKMNLKATFFVTGSQATYYPTALVAVANAGHHVAHHSWTHHPFTSLTNVQIVAELMYTQAIVYKLTGLSMRFFRPPYGDIDDRVRAIVNALGFRIVLWDPTYDSFDSDVTANAAGYQTVITRMTSWFNTPTPFIALQHTINTFSSGTAVAALKKIQAMGGIQNQLMTVPQCLGDTQWYKNTQVTTIYNSCTIPGGCDGKPPVSPTVPASAKASAAASGKASGKASAAASAKVSAAAASPSSTSTGGCGAGVGSCSAANAPW</sequence>
<evidence type="ECO:0000259" key="4">
    <source>
        <dbReference type="PROSITE" id="PS51677"/>
    </source>
</evidence>
<dbReference type="Gene3D" id="3.20.20.370">
    <property type="entry name" value="Glycoside hydrolase/deacetylase"/>
    <property type="match status" value="1"/>
</dbReference>
<dbReference type="RefSeq" id="XP_031023164.1">
    <property type="nucleotide sequence ID" value="XM_031170824.1"/>
</dbReference>
<proteinExistence type="predicted"/>
<dbReference type="STRING" id="1806994.A0A507C2U7"/>
<dbReference type="Pfam" id="PF01522">
    <property type="entry name" value="Polysacc_deac_1"/>
    <property type="match status" value="1"/>
</dbReference>
<dbReference type="GO" id="GO:0005975">
    <property type="term" value="P:carbohydrate metabolic process"/>
    <property type="evidence" value="ECO:0007669"/>
    <property type="project" value="InterPro"/>
</dbReference>
<evidence type="ECO:0000256" key="1">
    <source>
        <dbReference type="ARBA" id="ARBA00022723"/>
    </source>
</evidence>
<dbReference type="EMBL" id="QEAO01000038">
    <property type="protein sequence ID" value="TPX31833.1"/>
    <property type="molecule type" value="Genomic_DNA"/>
</dbReference>
<comment type="caution">
    <text evidence="5">The sequence shown here is derived from an EMBL/GenBank/DDBJ whole genome shotgun (WGS) entry which is preliminary data.</text>
</comment>
<keyword evidence="2" id="KW-0378">Hydrolase</keyword>
<evidence type="ECO:0000256" key="2">
    <source>
        <dbReference type="ARBA" id="ARBA00022801"/>
    </source>
</evidence>
<keyword evidence="1" id="KW-0479">Metal-binding</keyword>
<accession>A0A507C2U7</accession>